<gene>
    <name evidence="2" type="ORF">PCAR00345_LOCUS1090</name>
</gene>
<reference evidence="2" key="1">
    <citation type="submission" date="2021-01" db="EMBL/GenBank/DDBJ databases">
        <authorList>
            <person name="Corre E."/>
            <person name="Pelletier E."/>
            <person name="Niang G."/>
            <person name="Scheremetjew M."/>
            <person name="Finn R."/>
            <person name="Kale V."/>
            <person name="Holt S."/>
            <person name="Cochrane G."/>
            <person name="Meng A."/>
            <person name="Brown T."/>
            <person name="Cohen L."/>
        </authorList>
    </citation>
    <scope>NUCLEOTIDE SEQUENCE</scope>
    <source>
        <strain evidence="2">CCMP645</strain>
    </source>
</reference>
<evidence type="ECO:0008006" key="3">
    <source>
        <dbReference type="Google" id="ProtNLM"/>
    </source>
</evidence>
<keyword evidence="1" id="KW-0812">Transmembrane</keyword>
<dbReference type="EMBL" id="HBIZ01002009">
    <property type="protein sequence ID" value="CAE0748508.1"/>
    <property type="molecule type" value="Transcribed_RNA"/>
</dbReference>
<keyword evidence="1" id="KW-1133">Transmembrane helix</keyword>
<evidence type="ECO:0000256" key="1">
    <source>
        <dbReference type="SAM" id="Phobius"/>
    </source>
</evidence>
<feature type="transmembrane region" description="Helical" evidence="1">
    <location>
        <begin position="174"/>
        <end position="190"/>
    </location>
</feature>
<keyword evidence="1" id="KW-0472">Membrane</keyword>
<dbReference type="AlphaFoldDB" id="A0A7S4AZ28"/>
<protein>
    <recommendedName>
        <fullName evidence="3">TLC domain-containing protein</fullName>
    </recommendedName>
</protein>
<accession>A0A7S4AZ28</accession>
<evidence type="ECO:0000313" key="2">
    <source>
        <dbReference type="EMBL" id="CAE0748508.1"/>
    </source>
</evidence>
<feature type="transmembrane region" description="Helical" evidence="1">
    <location>
        <begin position="202"/>
        <end position="221"/>
    </location>
</feature>
<proteinExistence type="predicted"/>
<organism evidence="2">
    <name type="scientific">Chrysotila carterae</name>
    <name type="common">Marine alga</name>
    <name type="synonym">Syracosphaera carterae</name>
    <dbReference type="NCBI Taxonomy" id="13221"/>
    <lineage>
        <taxon>Eukaryota</taxon>
        <taxon>Haptista</taxon>
        <taxon>Haptophyta</taxon>
        <taxon>Prymnesiophyceae</taxon>
        <taxon>Isochrysidales</taxon>
        <taxon>Isochrysidaceae</taxon>
        <taxon>Chrysotila</taxon>
    </lineage>
</organism>
<feature type="transmembrane region" description="Helical" evidence="1">
    <location>
        <begin position="77"/>
        <end position="98"/>
    </location>
</feature>
<sequence>MGSLWLFDRAMLTMHILSCTSLFVYFCGGASTLTAVKFETALLLIKWTAEILTGQFTKDLLMHHLCMLGAAAAVNYFPQHAFLVVYVQAIHLPLAVNYSRRLSHKRRGSIVDQLFVVLWFLAVAARNTMLLRHSGRAIWNGDGVRWVLPPLALPLAVLDVMWTQDTLHRRERPWLSGTAAAIVGSTMGFFSGEPAESSHVCVAWAAAAALALVLSLASLASRIGSAALKQRPTRTVGIWADRRLRGVYGNCCNRLAGAHWGLARVRLRRATAVSGWLPRSPSGWLRRPRDKTC</sequence>
<name>A0A7S4AZ28_CHRCT</name>